<feature type="active site" description="Proton acceptor" evidence="5">
    <location>
        <position position="510"/>
    </location>
</feature>
<keyword evidence="4" id="KW-0326">Glycosidase</keyword>
<evidence type="ECO:0000313" key="12">
    <source>
        <dbReference type="Proteomes" id="UP000028730"/>
    </source>
</evidence>
<feature type="domain" description="Extracellular endo-alpha-(1-&gt;5)-L-arabinanase C-terminal" evidence="9">
    <location>
        <begin position="870"/>
        <end position="935"/>
    </location>
</feature>
<dbReference type="SUPFAM" id="SSF75005">
    <property type="entry name" value="Arabinanase/levansucrase/invertase"/>
    <property type="match status" value="1"/>
</dbReference>
<name>A0A080N367_9BIFI</name>
<comment type="pathway">
    <text evidence="1">Glycan metabolism; L-arabinan degradation.</text>
</comment>
<keyword evidence="8" id="KW-0472">Membrane</keyword>
<dbReference type="OrthoDB" id="9801455at2"/>
<dbReference type="EMBL" id="ATLK01000001">
    <property type="protein sequence ID" value="KFF31563.1"/>
    <property type="molecule type" value="Genomic_DNA"/>
</dbReference>
<feature type="site" description="Important for catalytic activity, responsible for pKa modulation of the active site Glu and correct orientation of both the proton donor and substrate" evidence="6">
    <location>
        <position position="662"/>
    </location>
</feature>
<dbReference type="PANTHER" id="PTHR43301:SF3">
    <property type="entry name" value="ARABINAN ENDO-1,5-ALPHA-L-ARABINOSIDASE A-RELATED"/>
    <property type="match status" value="1"/>
</dbReference>
<feature type="domain" description="Atrophied bacterial Ig" evidence="10">
    <location>
        <begin position="308"/>
        <end position="378"/>
    </location>
</feature>
<evidence type="ECO:0000256" key="3">
    <source>
        <dbReference type="ARBA" id="ARBA00022801"/>
    </source>
</evidence>
<dbReference type="InterPro" id="IPR006710">
    <property type="entry name" value="Glyco_hydro_43"/>
</dbReference>
<protein>
    <submittedName>
        <fullName evidence="11">Fused endo-1,5-alpha-L-arabinosidase and LamG-containing protein</fullName>
    </submittedName>
</protein>
<dbReference type="InterPro" id="IPR032291">
    <property type="entry name" value="Abn2_C"/>
</dbReference>
<evidence type="ECO:0000256" key="7">
    <source>
        <dbReference type="SAM" id="MobiDB-lite"/>
    </source>
</evidence>
<feature type="transmembrane region" description="Helical" evidence="8">
    <location>
        <begin position="1060"/>
        <end position="1081"/>
    </location>
</feature>
<evidence type="ECO:0000256" key="8">
    <source>
        <dbReference type="SAM" id="Phobius"/>
    </source>
</evidence>
<dbReference type="Gene3D" id="2.40.128.10">
    <property type="match status" value="1"/>
</dbReference>
<keyword evidence="12" id="KW-1185">Reference proteome</keyword>
<dbReference type="Gene3D" id="2.60.120.200">
    <property type="match status" value="1"/>
</dbReference>
<dbReference type="Pfam" id="PF04616">
    <property type="entry name" value="Glyco_hydro_43"/>
    <property type="match status" value="1"/>
</dbReference>
<dbReference type="Pfam" id="PF13385">
    <property type="entry name" value="Laminin_G_3"/>
    <property type="match status" value="1"/>
</dbReference>
<comment type="similarity">
    <text evidence="2">Belongs to the glycosyl hydrolase 43 family.</text>
</comment>
<gene>
    <name evidence="11" type="ORF">BBOMB_0944</name>
</gene>
<dbReference type="eggNOG" id="COG3507">
    <property type="taxonomic scope" value="Bacteria"/>
</dbReference>
<evidence type="ECO:0000313" key="11">
    <source>
        <dbReference type="EMBL" id="KFF31563.1"/>
    </source>
</evidence>
<dbReference type="InterPro" id="IPR013320">
    <property type="entry name" value="ConA-like_dom_sf"/>
</dbReference>
<dbReference type="Proteomes" id="UP000028730">
    <property type="component" value="Unassembled WGS sequence"/>
</dbReference>
<evidence type="ECO:0000259" key="9">
    <source>
        <dbReference type="Pfam" id="PF16369"/>
    </source>
</evidence>
<evidence type="ECO:0000256" key="1">
    <source>
        <dbReference type="ARBA" id="ARBA00004834"/>
    </source>
</evidence>
<feature type="compositionally biased region" description="Low complexity" evidence="7">
    <location>
        <begin position="1018"/>
        <end position="1031"/>
    </location>
</feature>
<organism evidence="11 12">
    <name type="scientific">Bifidobacterium bombi DSM 19703</name>
    <dbReference type="NCBI Taxonomy" id="1341695"/>
    <lineage>
        <taxon>Bacteria</taxon>
        <taxon>Bacillati</taxon>
        <taxon>Actinomycetota</taxon>
        <taxon>Actinomycetes</taxon>
        <taxon>Bifidobacteriales</taxon>
        <taxon>Bifidobacteriaceae</taxon>
        <taxon>Bifidobacterium</taxon>
    </lineage>
</organism>
<feature type="region of interest" description="Disordered" evidence="7">
    <location>
        <begin position="1010"/>
        <end position="1045"/>
    </location>
</feature>
<dbReference type="GO" id="GO:0005975">
    <property type="term" value="P:carbohydrate metabolic process"/>
    <property type="evidence" value="ECO:0007669"/>
    <property type="project" value="InterPro"/>
</dbReference>
<dbReference type="Pfam" id="PF16369">
    <property type="entry name" value="GH43_C"/>
    <property type="match status" value="1"/>
</dbReference>
<dbReference type="STRING" id="1341695.BBOMB_0944"/>
<comment type="caution">
    <text evidence="11">The sequence shown here is derived from an EMBL/GenBank/DDBJ whole genome shotgun (WGS) entry which is preliminary data.</text>
</comment>
<evidence type="ECO:0000256" key="5">
    <source>
        <dbReference type="PIRSR" id="PIRSR606710-1"/>
    </source>
</evidence>
<dbReference type="SUPFAM" id="SSF49899">
    <property type="entry name" value="Concanavalin A-like lectins/glucanases"/>
    <property type="match status" value="1"/>
</dbReference>
<dbReference type="PANTHER" id="PTHR43301">
    <property type="entry name" value="ARABINAN ENDO-1,5-ALPHA-L-ARABINOSIDASE"/>
    <property type="match status" value="1"/>
</dbReference>
<reference evidence="11 12" key="1">
    <citation type="journal article" date="2014" name="Appl. Environ. Microbiol.">
        <title>Genomic encyclopedia of type strains of the genus Bifidobacterium.</title>
        <authorList>
            <person name="Milani C."/>
            <person name="Lugli G.A."/>
            <person name="Duranti S."/>
            <person name="Turroni F."/>
            <person name="Bottacini F."/>
            <person name="Mangifesta M."/>
            <person name="Sanchez B."/>
            <person name="Viappiani A."/>
            <person name="Mancabelli L."/>
            <person name="Taminiau B."/>
            <person name="Delcenserie V."/>
            <person name="Barrangou R."/>
            <person name="Margolles A."/>
            <person name="van Sinderen D."/>
            <person name="Ventura M."/>
        </authorList>
    </citation>
    <scope>NUCLEOTIDE SEQUENCE [LARGE SCALE GENOMIC DNA]</scope>
    <source>
        <strain evidence="11 12">DSM 19703</strain>
    </source>
</reference>
<evidence type="ECO:0000256" key="4">
    <source>
        <dbReference type="ARBA" id="ARBA00023295"/>
    </source>
</evidence>
<keyword evidence="8" id="KW-0812">Transmembrane</keyword>
<feature type="active site" description="Proton donor" evidence="5">
    <location>
        <position position="726"/>
    </location>
</feature>
<dbReference type="InterPro" id="IPR023296">
    <property type="entry name" value="Glyco_hydro_beta-prop_sf"/>
</dbReference>
<dbReference type="AlphaFoldDB" id="A0A080N367"/>
<evidence type="ECO:0000256" key="6">
    <source>
        <dbReference type="PIRSR" id="PIRSR606710-2"/>
    </source>
</evidence>
<evidence type="ECO:0000256" key="2">
    <source>
        <dbReference type="ARBA" id="ARBA00009865"/>
    </source>
</evidence>
<dbReference type="GO" id="GO:0004553">
    <property type="term" value="F:hydrolase activity, hydrolyzing O-glycosyl compounds"/>
    <property type="evidence" value="ECO:0007669"/>
    <property type="project" value="InterPro"/>
</dbReference>
<dbReference type="Gene3D" id="2.115.10.20">
    <property type="entry name" value="Glycosyl hydrolase domain, family 43"/>
    <property type="match status" value="1"/>
</dbReference>
<keyword evidence="8" id="KW-1133">Transmembrane helix</keyword>
<evidence type="ECO:0000259" key="10">
    <source>
        <dbReference type="Pfam" id="PF20578"/>
    </source>
</evidence>
<proteinExistence type="inferred from homology"/>
<keyword evidence="3" id="KW-0378">Hydrolase</keyword>
<accession>A0A080N367</accession>
<dbReference type="eggNOG" id="COG3664">
    <property type="taxonomic scope" value="Bacteria"/>
</dbReference>
<dbReference type="Pfam" id="PF20578">
    <property type="entry name" value="aBig_2"/>
    <property type="match status" value="1"/>
</dbReference>
<sequence length="1091" mass="116575">MSFLHRCISNSRKGESVNPPCISRSLNKAMAALAAMCALGVMTAGVPASANPASVRTIGITAQDLPNAIVDYDFTDVENGSTSVNNKARGSTLGEAKIQNIANESTKGTFKNGALQMDGNVYVKLPDDILKNKASVTVSTQVKNDTFNNGGPWTYLWALGSTGQTGTGSWAASTHTSLYTSITSKGNGEGETFFPASENLSFDDFQTLTATVDGTTNLVKLYLNGRQVGQSKATTNPSKFKNQTNDVIGNSRYPGVGDALFHGAIKNFAVYDGALSQEQIAQTLPKDQVSDLLLHQAADIQVPTGACKDFTLPSTTDNASVSWQSSNAAAISLNANQAHVTLPMSDTDVTLTATLSPNAGIPVPETPVTKTFTVRVPKAVSTDTLRKLIADAVKIESPDNIRGNILLPATLSLSQYGVSAKVVWTSSDTKTLKILPLSKGATNYETEVNRPTGKKAQAVELTATVTDDGHSDATVAHDSLVNPVTRVIPSTVQPLSAGNDTTHSRISSHDPSIVKTNGKYYIFGSHRAFARSTDLQHWEYFHNNLTDDYENVLHDIWQSWPKQESNPDVAGNMWAPEVIWNKTMNKWCMYLSINGGGAHQKTLMALLTADDIEGDWTVVGPVIYSGFEPSNVGQTDVPRVLGSNADISRYQSLWNTGINAIDASVKYDEHGDLWMALGSWFGGIWMIKLDPATGLRDYNTTYETTPNVSDAYYGHKLAGGFGNSGEGVALTHAGDYWYMTLSYGGLTQGGGYQMREFRSRNIYGPYTDQNGNSAVYTQHVTSDLAFNRGLRIDSSYVLPGSENAKTAQGGNAFLTDDDGSIYNIYHTRFVKAGGAGVNLEEHQVRVTPMVLSPDGWLVMAPFEKSGSLASQPYTTAQVAGKYSLVVHNPIKFYAGGDENSDGIYHAITVQLNTDGSLGADATGTWTLDGGAQSLTRAASGTAVTLNVTSAAGTSLLHGVYRATLGEQTDESGKPTLFMTGDGGDVFTDDGPDATSHGGSAAFWAVQELENPITPPTPNQDQKPNPNQNQKPNPNPKPNPNQEQTQKLEADKGLSHTGTTVVAVIGVAALLAAFASAMSMAVTKERHSTTQR</sequence>
<dbReference type="RefSeq" id="WP_081867295.1">
    <property type="nucleotide sequence ID" value="NZ_ATLK01000001.1"/>
</dbReference>
<dbReference type="InterPro" id="IPR050727">
    <property type="entry name" value="GH43_arabinanases"/>
</dbReference>
<dbReference type="InterPro" id="IPR046780">
    <property type="entry name" value="aBig_2"/>
</dbReference>
<feature type="region of interest" description="Disordered" evidence="7">
    <location>
        <begin position="966"/>
        <end position="997"/>
    </location>
</feature>